<dbReference type="InterPro" id="IPR028889">
    <property type="entry name" value="USP"/>
</dbReference>
<dbReference type="GO" id="GO:0016579">
    <property type="term" value="P:protein deubiquitination"/>
    <property type="evidence" value="ECO:0007669"/>
    <property type="project" value="InterPro"/>
</dbReference>
<evidence type="ECO:0000259" key="1">
    <source>
        <dbReference type="PROSITE" id="PS50235"/>
    </source>
</evidence>
<dbReference type="Gene3D" id="3.90.70.10">
    <property type="entry name" value="Cysteine proteinases"/>
    <property type="match status" value="1"/>
</dbReference>
<name>A0A146KBN5_9EUKA</name>
<dbReference type="CDD" id="cd02257">
    <property type="entry name" value="Peptidase_C19"/>
    <property type="match status" value="1"/>
</dbReference>
<dbReference type="GO" id="GO:0004843">
    <property type="term" value="F:cysteine-type deubiquitinase activity"/>
    <property type="evidence" value="ECO:0007669"/>
    <property type="project" value="InterPro"/>
</dbReference>
<dbReference type="AlphaFoldDB" id="A0A146KBN5"/>
<dbReference type="EMBL" id="GDID01003680">
    <property type="protein sequence ID" value="JAP92926.1"/>
    <property type="molecule type" value="Transcribed_RNA"/>
</dbReference>
<dbReference type="GO" id="GO:0005634">
    <property type="term" value="C:nucleus"/>
    <property type="evidence" value="ECO:0007669"/>
    <property type="project" value="TreeGrafter"/>
</dbReference>
<dbReference type="InterPro" id="IPR038765">
    <property type="entry name" value="Papain-like_cys_pep_sf"/>
</dbReference>
<organism evidence="2">
    <name type="scientific">Trepomonas sp. PC1</name>
    <dbReference type="NCBI Taxonomy" id="1076344"/>
    <lineage>
        <taxon>Eukaryota</taxon>
        <taxon>Metamonada</taxon>
        <taxon>Diplomonadida</taxon>
        <taxon>Hexamitidae</taxon>
        <taxon>Hexamitinae</taxon>
        <taxon>Trepomonas</taxon>
    </lineage>
</organism>
<dbReference type="SUPFAM" id="SSF54001">
    <property type="entry name" value="Cysteine proteinases"/>
    <property type="match status" value="1"/>
</dbReference>
<dbReference type="InterPro" id="IPR001394">
    <property type="entry name" value="Peptidase_C19_UCH"/>
</dbReference>
<dbReference type="GO" id="GO:0005829">
    <property type="term" value="C:cytosol"/>
    <property type="evidence" value="ECO:0007669"/>
    <property type="project" value="TreeGrafter"/>
</dbReference>
<feature type="domain" description="USP" evidence="1">
    <location>
        <begin position="1"/>
        <end position="428"/>
    </location>
</feature>
<dbReference type="PANTHER" id="PTHR24006">
    <property type="entry name" value="UBIQUITIN CARBOXYL-TERMINAL HYDROLASE"/>
    <property type="match status" value="1"/>
</dbReference>
<reference evidence="2" key="1">
    <citation type="submission" date="2015-07" db="EMBL/GenBank/DDBJ databases">
        <title>Adaptation to a free-living lifestyle via gene acquisitions in the diplomonad Trepomonas sp. PC1.</title>
        <authorList>
            <person name="Xu F."/>
            <person name="Jerlstrom-Hultqvist J."/>
            <person name="Kolisko M."/>
            <person name="Simpson A.G.B."/>
            <person name="Roger A.J."/>
            <person name="Svard S.G."/>
            <person name="Andersson J.O."/>
        </authorList>
    </citation>
    <scope>NUCLEOTIDE SEQUENCE</scope>
    <source>
        <strain evidence="2">PC1</strain>
    </source>
</reference>
<dbReference type="Pfam" id="PF00443">
    <property type="entry name" value="UCH"/>
    <property type="match status" value="1"/>
</dbReference>
<gene>
    <name evidence="2" type="ORF">TPC1_14972</name>
</gene>
<dbReference type="InterPro" id="IPR050164">
    <property type="entry name" value="Peptidase_C19"/>
</dbReference>
<proteinExistence type="predicted"/>
<sequence>LVNNGATCYLNATLQALFHSSSSRQAILKSPQIESLIKKAQNTMDYQPMETDDQSVFANLQYMLINLSYSIKNSLSTKTFCHSLGMTDAQLYEQQDANELIKRILDKMDFAMKKYDKEHETDKHKIYEKAFEGSQESILQCTSCGYKSVQQIPFTDLMLPVKPDFFQCVAQLLQPEYIDGYKCDSCKKSVTAMRYCDIQKIPELAVMSVQRFGMDMYGEFNKDSKAVDFPICLDLKFISLFSYANCQDQDVLVDLLKVVMMPWLYLKIENNKLVGIDKKFDVSNYAKNKDFVEHFKRYYQNVQVKAPFQTNETAEPFQQIPIFAGEVPESLYQMSSIICHSGNMNHGHYYALVIKKDKKDPNLLKMFKCNDSSVSVVDNPLNMMQYISGHVQTLQDEQKEKNLANMIQGFKPTSGFGNTGYMYFYDRYQNIKELEPIFDIVNVAEIAEKLIKENNAAAAEIYALTLNLMTNYRQDTSKMTCFSELNQKQEPVQYEVPFDYRKTPADVVATICQLCQIPEDFKYKTAIIHKLPNWGSSSDFEQIIVQDAQHIAMTLDELIQESWRPKTQKLFVEFVLDEPYEQFDYSKKYFRATQVSQKEAQNFFEAEQIGGGKELVIVNTYNLTMQLDDLRKRYPQHYGGKLADMSTYYNTMFELPAIKLALADCVKQPVNKILVYTKTGSEFELINVKKRYNDIQYESDINCTIFCSSSSPVYFEILQDPLPDEVLTGKPQQEHFDQSEFYQALKNELVEIEIRDMKNEEIKSLKVDETMQVEPFLLQAQKYFDCQRLDLVEKAGYNYYSQDYNISKYNVKGKTFKDMKKERKGNYGWSMDIVFRIFKIVQIPVFISLDNIPTKYVLNSDQPFSDLIQLIQQTTPDFELFSFYNAKIYPNKEYFGKTMSEISAEFCQKCDFVLKPAANKRKVVLELNEFQQLAQQDLWGTQVYSEGETLESLLSKAKIPSNKYNFFILTEERAIREQIQLDHKFFIADNEQMPTVLCDQEHKICTAMKEKFGKEGKWQTFKFGEEYFRLELFDGLTGVQLNEFLSEHLGPVVTQVNVNGTIKQVPDNYNVIKSVERYQELEIGKK</sequence>
<dbReference type="PROSITE" id="PS50235">
    <property type="entry name" value="USP_3"/>
    <property type="match status" value="1"/>
</dbReference>
<keyword evidence="2" id="KW-0378">Hydrolase</keyword>
<evidence type="ECO:0000313" key="2">
    <source>
        <dbReference type="EMBL" id="JAP92926.1"/>
    </source>
</evidence>
<feature type="non-terminal residue" evidence="2">
    <location>
        <position position="1"/>
    </location>
</feature>
<protein>
    <submittedName>
        <fullName evidence="2">Ubiquitin carboxyl-terminal hydrolase family protein</fullName>
    </submittedName>
</protein>
<accession>A0A146KBN5</accession>